<sequence>MDIHIFLISTLSERCSKGSITHPRAALRPKFQHLLPVGRQSQFQAAYKSRWNQDLHRMLENGLLPELVYPPSSTAIGDGEATKIITALEVVLETAERFGNAGERQLSDVPSLVKGLLRTQNLAVQADLAKQKATEGDLEDAMRLYVNILETSRLYWRSAGAAIFESAS</sequence>
<dbReference type="EMBL" id="LGRX02019410">
    <property type="protein sequence ID" value="KAK3258608.1"/>
    <property type="molecule type" value="Genomic_DNA"/>
</dbReference>
<dbReference type="AlphaFoldDB" id="A0AAE0FF84"/>
<name>A0AAE0FF84_9CHLO</name>
<keyword evidence="2" id="KW-1185">Reference proteome</keyword>
<organism evidence="1 2">
    <name type="scientific">Cymbomonas tetramitiformis</name>
    <dbReference type="NCBI Taxonomy" id="36881"/>
    <lineage>
        <taxon>Eukaryota</taxon>
        <taxon>Viridiplantae</taxon>
        <taxon>Chlorophyta</taxon>
        <taxon>Pyramimonadophyceae</taxon>
        <taxon>Pyramimonadales</taxon>
        <taxon>Pyramimonadaceae</taxon>
        <taxon>Cymbomonas</taxon>
    </lineage>
</organism>
<protein>
    <submittedName>
        <fullName evidence="1">Uncharacterized protein</fullName>
    </submittedName>
</protein>
<proteinExistence type="predicted"/>
<reference evidence="1 2" key="1">
    <citation type="journal article" date="2015" name="Genome Biol. Evol.">
        <title>Comparative Genomics of a Bacterivorous Green Alga Reveals Evolutionary Causalities and Consequences of Phago-Mixotrophic Mode of Nutrition.</title>
        <authorList>
            <person name="Burns J.A."/>
            <person name="Paasch A."/>
            <person name="Narechania A."/>
            <person name="Kim E."/>
        </authorList>
    </citation>
    <scope>NUCLEOTIDE SEQUENCE [LARGE SCALE GENOMIC DNA]</scope>
    <source>
        <strain evidence="1 2">PLY_AMNH</strain>
    </source>
</reference>
<evidence type="ECO:0000313" key="1">
    <source>
        <dbReference type="EMBL" id="KAK3258608.1"/>
    </source>
</evidence>
<gene>
    <name evidence="1" type="ORF">CYMTET_32354</name>
</gene>
<comment type="caution">
    <text evidence="1">The sequence shown here is derived from an EMBL/GenBank/DDBJ whole genome shotgun (WGS) entry which is preliminary data.</text>
</comment>
<accession>A0AAE0FF84</accession>
<evidence type="ECO:0000313" key="2">
    <source>
        <dbReference type="Proteomes" id="UP001190700"/>
    </source>
</evidence>
<feature type="non-terminal residue" evidence="1">
    <location>
        <position position="168"/>
    </location>
</feature>
<dbReference type="Proteomes" id="UP001190700">
    <property type="component" value="Unassembled WGS sequence"/>
</dbReference>